<proteinExistence type="predicted"/>
<dbReference type="AlphaFoldDB" id="A0AB73QT40"/>
<keyword evidence="1" id="KW-0233">DNA recombination</keyword>
<organism evidence="3">
    <name type="scientific">Bacillus toyonensis</name>
    <dbReference type="NCBI Taxonomy" id="155322"/>
    <lineage>
        <taxon>Bacteria</taxon>
        <taxon>Bacillati</taxon>
        <taxon>Bacillota</taxon>
        <taxon>Bacilli</taxon>
        <taxon>Bacillales</taxon>
        <taxon>Bacillaceae</taxon>
        <taxon>Bacillus</taxon>
        <taxon>Bacillus cereus group</taxon>
    </lineage>
</organism>
<protein>
    <submittedName>
        <fullName evidence="3">Integrase</fullName>
    </submittedName>
</protein>
<dbReference type="Pfam" id="PF00589">
    <property type="entry name" value="Phage_integrase"/>
    <property type="match status" value="1"/>
</dbReference>
<reference evidence="3" key="1">
    <citation type="submission" date="2017-09" db="EMBL/GenBank/DDBJ databases">
        <title>Large-scale bioinformatics analysis of Bacillus genomes uncovers conserved roles of natural products in bacterial physiology.</title>
        <authorList>
            <consortium name="Agbiome Team Llc"/>
            <person name="Bleich R.M."/>
            <person name="Kirk G.J."/>
            <person name="Santa Maria K.C."/>
            <person name="Allen S.E."/>
            <person name="Farag S."/>
            <person name="Shank E.A."/>
            <person name="Bowers A."/>
        </authorList>
    </citation>
    <scope>NUCLEOTIDE SEQUENCE</scope>
    <source>
        <strain evidence="3">AFS005430</strain>
    </source>
</reference>
<dbReference type="SUPFAM" id="SSF56349">
    <property type="entry name" value="DNA breaking-rejoining enzymes"/>
    <property type="match status" value="1"/>
</dbReference>
<dbReference type="GO" id="GO:0003677">
    <property type="term" value="F:DNA binding"/>
    <property type="evidence" value="ECO:0007669"/>
    <property type="project" value="InterPro"/>
</dbReference>
<sequence length="104" mass="12461">MDKKQHLIDVQPIRSKEQLEDMKWSLKRHCSDRDYILFLIGINTGLRVSDLLKMETSEILKLKRKKRKEFKVKEGKTKKERIINITSIFEEVLPYAENLKSTWL</sequence>
<evidence type="ECO:0000259" key="2">
    <source>
        <dbReference type="PROSITE" id="PS51898"/>
    </source>
</evidence>
<feature type="non-terminal residue" evidence="3">
    <location>
        <position position="104"/>
    </location>
</feature>
<dbReference type="GO" id="GO:0006310">
    <property type="term" value="P:DNA recombination"/>
    <property type="evidence" value="ECO:0007669"/>
    <property type="project" value="UniProtKB-KW"/>
</dbReference>
<evidence type="ECO:0000256" key="1">
    <source>
        <dbReference type="ARBA" id="ARBA00023172"/>
    </source>
</evidence>
<dbReference type="GO" id="GO:0015074">
    <property type="term" value="P:DNA integration"/>
    <property type="evidence" value="ECO:0007669"/>
    <property type="project" value="InterPro"/>
</dbReference>
<dbReference type="EMBL" id="NUEH01000066">
    <property type="protein sequence ID" value="PEI82863.1"/>
    <property type="molecule type" value="Genomic_DNA"/>
</dbReference>
<dbReference type="PROSITE" id="PS51898">
    <property type="entry name" value="TYR_RECOMBINASE"/>
    <property type="match status" value="1"/>
</dbReference>
<dbReference type="RefSeq" id="WP_371399351.1">
    <property type="nucleotide sequence ID" value="NZ_NUEH01000066.1"/>
</dbReference>
<feature type="domain" description="Tyr recombinase" evidence="2">
    <location>
        <begin position="12"/>
        <end position="104"/>
    </location>
</feature>
<dbReference type="InterPro" id="IPR013762">
    <property type="entry name" value="Integrase-like_cat_sf"/>
</dbReference>
<dbReference type="Gene3D" id="1.10.443.10">
    <property type="entry name" value="Intergrase catalytic core"/>
    <property type="match status" value="1"/>
</dbReference>
<evidence type="ECO:0000313" key="3">
    <source>
        <dbReference type="EMBL" id="PEI82863.1"/>
    </source>
</evidence>
<accession>A0AB73QT40</accession>
<name>A0AB73QT40_9BACI</name>
<dbReference type="InterPro" id="IPR011010">
    <property type="entry name" value="DNA_brk_join_enz"/>
</dbReference>
<dbReference type="Proteomes" id="UP000220969">
    <property type="component" value="Unassembled WGS sequence"/>
</dbReference>
<comment type="caution">
    <text evidence="3">The sequence shown here is derived from an EMBL/GenBank/DDBJ whole genome shotgun (WGS) entry which is preliminary data.</text>
</comment>
<dbReference type="InterPro" id="IPR002104">
    <property type="entry name" value="Integrase_catalytic"/>
</dbReference>
<gene>
    <name evidence="3" type="ORF">CN678_26675</name>
</gene>